<accession>A0AAW2CJR3</accession>
<dbReference type="EMBL" id="JAZDWU010000007">
    <property type="protein sequence ID" value="KAK9997758.1"/>
    <property type="molecule type" value="Genomic_DNA"/>
</dbReference>
<protein>
    <submittedName>
        <fullName evidence="3">Uncharacterized protein</fullName>
    </submittedName>
</protein>
<evidence type="ECO:0000256" key="2">
    <source>
        <dbReference type="SAM" id="SignalP"/>
    </source>
</evidence>
<keyword evidence="4" id="KW-1185">Reference proteome</keyword>
<name>A0AAW2CJR3_9ROSI</name>
<dbReference type="AlphaFoldDB" id="A0AAW2CJR3"/>
<sequence length="100" mass="11018">MCSVFSTFLIHGGIVVSATQKGSSPKGKQPVHFDTSTGKKRKAINAIMEMELSKKKCSDKDTDSRKIVESPDLFSMSKAVEILILYFLLHVCLPLLDLMG</sequence>
<evidence type="ECO:0000256" key="1">
    <source>
        <dbReference type="SAM" id="MobiDB-lite"/>
    </source>
</evidence>
<comment type="caution">
    <text evidence="3">The sequence shown here is derived from an EMBL/GenBank/DDBJ whole genome shotgun (WGS) entry which is preliminary data.</text>
</comment>
<feature type="region of interest" description="Disordered" evidence="1">
    <location>
        <begin position="19"/>
        <end position="38"/>
    </location>
</feature>
<organism evidence="3 4">
    <name type="scientific">Lithocarpus litseifolius</name>
    <dbReference type="NCBI Taxonomy" id="425828"/>
    <lineage>
        <taxon>Eukaryota</taxon>
        <taxon>Viridiplantae</taxon>
        <taxon>Streptophyta</taxon>
        <taxon>Embryophyta</taxon>
        <taxon>Tracheophyta</taxon>
        <taxon>Spermatophyta</taxon>
        <taxon>Magnoliopsida</taxon>
        <taxon>eudicotyledons</taxon>
        <taxon>Gunneridae</taxon>
        <taxon>Pentapetalae</taxon>
        <taxon>rosids</taxon>
        <taxon>fabids</taxon>
        <taxon>Fagales</taxon>
        <taxon>Fagaceae</taxon>
        <taxon>Lithocarpus</taxon>
    </lineage>
</organism>
<evidence type="ECO:0000313" key="4">
    <source>
        <dbReference type="Proteomes" id="UP001459277"/>
    </source>
</evidence>
<dbReference type="Proteomes" id="UP001459277">
    <property type="component" value="Unassembled WGS sequence"/>
</dbReference>
<evidence type="ECO:0000313" key="3">
    <source>
        <dbReference type="EMBL" id="KAK9997758.1"/>
    </source>
</evidence>
<reference evidence="3 4" key="1">
    <citation type="submission" date="2024-01" db="EMBL/GenBank/DDBJ databases">
        <title>A telomere-to-telomere, gap-free genome of sweet tea (Lithocarpus litseifolius).</title>
        <authorList>
            <person name="Zhou J."/>
        </authorList>
    </citation>
    <scope>NUCLEOTIDE SEQUENCE [LARGE SCALE GENOMIC DNA]</scope>
    <source>
        <strain evidence="3">Zhou-2022a</strain>
        <tissue evidence="3">Leaf</tissue>
    </source>
</reference>
<feature type="chain" id="PRO_5044002389" evidence="2">
    <location>
        <begin position="19"/>
        <end position="100"/>
    </location>
</feature>
<feature type="signal peptide" evidence="2">
    <location>
        <begin position="1"/>
        <end position="18"/>
    </location>
</feature>
<proteinExistence type="predicted"/>
<gene>
    <name evidence="3" type="ORF">SO802_022444</name>
</gene>
<keyword evidence="2" id="KW-0732">Signal</keyword>